<evidence type="ECO:0000313" key="2">
    <source>
        <dbReference type="EMBL" id="KAL0164151.1"/>
    </source>
</evidence>
<evidence type="ECO:0000256" key="1">
    <source>
        <dbReference type="SAM" id="MobiDB-lite"/>
    </source>
</evidence>
<gene>
    <name evidence="2" type="ORF">M9458_039904</name>
</gene>
<accession>A0ABD0NT80</accession>
<evidence type="ECO:0000313" key="3">
    <source>
        <dbReference type="Proteomes" id="UP001529510"/>
    </source>
</evidence>
<feature type="non-terminal residue" evidence="2">
    <location>
        <position position="53"/>
    </location>
</feature>
<feature type="compositionally biased region" description="Polar residues" evidence="1">
    <location>
        <begin position="25"/>
        <end position="34"/>
    </location>
</feature>
<dbReference type="AlphaFoldDB" id="A0ABD0NT80"/>
<feature type="non-terminal residue" evidence="2">
    <location>
        <position position="1"/>
    </location>
</feature>
<dbReference type="EMBL" id="JAMKFB020000020">
    <property type="protein sequence ID" value="KAL0164151.1"/>
    <property type="molecule type" value="Genomic_DNA"/>
</dbReference>
<dbReference type="Proteomes" id="UP001529510">
    <property type="component" value="Unassembled WGS sequence"/>
</dbReference>
<name>A0ABD0NT80_CIRMR</name>
<organism evidence="2 3">
    <name type="scientific">Cirrhinus mrigala</name>
    <name type="common">Mrigala</name>
    <dbReference type="NCBI Taxonomy" id="683832"/>
    <lineage>
        <taxon>Eukaryota</taxon>
        <taxon>Metazoa</taxon>
        <taxon>Chordata</taxon>
        <taxon>Craniata</taxon>
        <taxon>Vertebrata</taxon>
        <taxon>Euteleostomi</taxon>
        <taxon>Actinopterygii</taxon>
        <taxon>Neopterygii</taxon>
        <taxon>Teleostei</taxon>
        <taxon>Ostariophysi</taxon>
        <taxon>Cypriniformes</taxon>
        <taxon>Cyprinidae</taxon>
        <taxon>Labeoninae</taxon>
        <taxon>Labeonini</taxon>
        <taxon>Cirrhinus</taxon>
    </lineage>
</organism>
<comment type="caution">
    <text evidence="2">The sequence shown here is derived from an EMBL/GenBank/DDBJ whole genome shotgun (WGS) entry which is preliminary data.</text>
</comment>
<feature type="compositionally biased region" description="Polar residues" evidence="1">
    <location>
        <begin position="41"/>
        <end position="53"/>
    </location>
</feature>
<keyword evidence="3" id="KW-1185">Reference proteome</keyword>
<sequence>CWRYCGSWRISPPFLPLWCSRPWKNTSPSSVTHTPSKKPSRGTTSSNASKISR</sequence>
<reference evidence="2 3" key="1">
    <citation type="submission" date="2024-05" db="EMBL/GenBank/DDBJ databases">
        <title>Genome sequencing and assembly of Indian major carp, Cirrhinus mrigala (Hamilton, 1822).</title>
        <authorList>
            <person name="Mohindra V."/>
            <person name="Chowdhury L.M."/>
            <person name="Lal K."/>
            <person name="Jena J.K."/>
        </authorList>
    </citation>
    <scope>NUCLEOTIDE SEQUENCE [LARGE SCALE GENOMIC DNA]</scope>
    <source>
        <strain evidence="2">CM1030</strain>
        <tissue evidence="2">Blood</tissue>
    </source>
</reference>
<protein>
    <submittedName>
        <fullName evidence="2">Uncharacterized protein</fullName>
    </submittedName>
</protein>
<feature type="region of interest" description="Disordered" evidence="1">
    <location>
        <begin position="25"/>
        <end position="53"/>
    </location>
</feature>
<proteinExistence type="predicted"/>